<feature type="region of interest" description="Disordered" evidence="9">
    <location>
        <begin position="292"/>
        <end position="315"/>
    </location>
</feature>
<comment type="subcellular location">
    <subcellularLocation>
        <location evidence="2">Endoplasmic reticulum lumen</location>
    </subcellularLocation>
</comment>
<evidence type="ECO:0000256" key="2">
    <source>
        <dbReference type="ARBA" id="ARBA00004319"/>
    </source>
</evidence>
<dbReference type="GO" id="GO:0005788">
    <property type="term" value="C:endoplasmic reticulum lumen"/>
    <property type="evidence" value="ECO:0007669"/>
    <property type="project" value="UniProtKB-SubCell"/>
</dbReference>
<dbReference type="PANTHER" id="PTHR45672">
    <property type="entry name" value="PROTEIN DISULFIDE-ISOMERASE C17H9.14C-RELATED"/>
    <property type="match status" value="1"/>
</dbReference>
<dbReference type="GO" id="GO:0006457">
    <property type="term" value="P:protein folding"/>
    <property type="evidence" value="ECO:0007669"/>
    <property type="project" value="TreeGrafter"/>
</dbReference>
<keyword evidence="12" id="KW-1185">Reference proteome</keyword>
<sequence length="427" mass="48753">MIKKDWSDPVSHSKVDNMAVPCCKFVLRAVVVLSVVLSLVLGQSLDDEYKHLYDRHMFEEAITAAPHFIMFFAPWCGHCKKVMPVFDELADKYNLQMSPRPPLYLAKVDCTSEIALCDEQGATGYPTFKMYRPDQEVDRYKGDRTAKAFEDYFTQMTSEVAKPVAPEPKHGLYNLEASNFQDHVAKGLHFVKFYAPWCGHCKRLAPTWEELATTFEHEEHLTIAKVDCTLSNSVCQDYDVRGYPTLVLFRDGDVLEKYSGGRGHTELKTYVSSKLEESNRFWEKEALKPKETVKIQKSGEGPKEPQGEMPAEPESKVQVLDSDTFQTEISKGITFVKFYAPWCGHCKRLAPTWDALSHKFPDQPHVKIAKVDCTIADNREVCQDQKIRGYPTLILFRGGSDKTEQYSGPRDLTALHSFVRRVLRDEL</sequence>
<dbReference type="InterPro" id="IPR017937">
    <property type="entry name" value="Thioredoxin_CS"/>
</dbReference>
<dbReference type="PROSITE" id="PS00194">
    <property type="entry name" value="THIOREDOXIN_1"/>
    <property type="match status" value="3"/>
</dbReference>
<comment type="catalytic activity">
    <reaction evidence="1">
        <text>Catalyzes the rearrangement of -S-S- bonds in proteins.</text>
        <dbReference type="EC" id="5.3.4.1"/>
    </reaction>
</comment>
<evidence type="ECO:0000256" key="4">
    <source>
        <dbReference type="ARBA" id="ARBA00012723"/>
    </source>
</evidence>
<evidence type="ECO:0000313" key="12">
    <source>
        <dbReference type="Proteomes" id="UP000838412"/>
    </source>
</evidence>
<evidence type="ECO:0000256" key="7">
    <source>
        <dbReference type="ARBA" id="ARBA00023284"/>
    </source>
</evidence>
<dbReference type="OrthoDB" id="71336at2759"/>
<evidence type="ECO:0000256" key="1">
    <source>
        <dbReference type="ARBA" id="ARBA00001182"/>
    </source>
</evidence>
<accession>A0A8K0EN03</accession>
<dbReference type="FunFam" id="3.40.30.10:FF:000479">
    <property type="entry name" value="Thioredoxin domain containing 5"/>
    <property type="match status" value="1"/>
</dbReference>
<dbReference type="Pfam" id="PF00085">
    <property type="entry name" value="Thioredoxin"/>
    <property type="match status" value="3"/>
</dbReference>
<dbReference type="EC" id="5.3.4.1" evidence="4"/>
<keyword evidence="7" id="KW-0676">Redox-active center</keyword>
<name>A0A8K0EN03_BRALA</name>
<feature type="domain" description="Thioredoxin" evidence="10">
    <location>
        <begin position="161"/>
        <end position="276"/>
    </location>
</feature>
<reference evidence="11" key="1">
    <citation type="submission" date="2022-01" db="EMBL/GenBank/DDBJ databases">
        <authorList>
            <person name="Braso-Vives M."/>
        </authorList>
    </citation>
    <scope>NUCLEOTIDE SEQUENCE</scope>
</reference>
<gene>
    <name evidence="11" type="primary">TXNDC5</name>
    <name evidence="11" type="ORF">BLAG_LOCUS13685</name>
</gene>
<dbReference type="SUPFAM" id="SSF52833">
    <property type="entry name" value="Thioredoxin-like"/>
    <property type="match status" value="3"/>
</dbReference>
<evidence type="ECO:0000313" key="11">
    <source>
        <dbReference type="EMBL" id="CAH1254170.1"/>
    </source>
</evidence>
<protein>
    <recommendedName>
        <fullName evidence="4">protein disulfide-isomerase</fullName>
        <ecNumber evidence="4">5.3.4.1</ecNumber>
    </recommendedName>
</protein>
<evidence type="ECO:0000256" key="9">
    <source>
        <dbReference type="SAM" id="MobiDB-lite"/>
    </source>
</evidence>
<organism evidence="11 12">
    <name type="scientific">Branchiostoma lanceolatum</name>
    <name type="common">Common lancelet</name>
    <name type="synonym">Amphioxus lanceolatum</name>
    <dbReference type="NCBI Taxonomy" id="7740"/>
    <lineage>
        <taxon>Eukaryota</taxon>
        <taxon>Metazoa</taxon>
        <taxon>Chordata</taxon>
        <taxon>Cephalochordata</taxon>
        <taxon>Leptocardii</taxon>
        <taxon>Amphioxiformes</taxon>
        <taxon>Branchiostomatidae</taxon>
        <taxon>Branchiostoma</taxon>
    </lineage>
</organism>
<feature type="domain" description="Thioredoxin" evidence="10">
    <location>
        <begin position="298"/>
        <end position="424"/>
    </location>
</feature>
<proteinExistence type="inferred from homology"/>
<dbReference type="AlphaFoldDB" id="A0A8K0EN03"/>
<dbReference type="PANTHER" id="PTHR45672:SF3">
    <property type="entry name" value="THIOREDOXIN DOMAIN-CONTAINING PROTEIN 5"/>
    <property type="match status" value="1"/>
</dbReference>
<dbReference type="NCBIfam" id="TIGR01126">
    <property type="entry name" value="pdi_dom"/>
    <property type="match status" value="1"/>
</dbReference>
<dbReference type="PRINTS" id="PR00421">
    <property type="entry name" value="THIOREDOXIN"/>
</dbReference>
<dbReference type="InterPro" id="IPR036249">
    <property type="entry name" value="Thioredoxin-like_sf"/>
</dbReference>
<dbReference type="PROSITE" id="PS51352">
    <property type="entry name" value="THIOREDOXIN_2"/>
    <property type="match status" value="3"/>
</dbReference>
<dbReference type="GO" id="GO:0003756">
    <property type="term" value="F:protein disulfide isomerase activity"/>
    <property type="evidence" value="ECO:0007669"/>
    <property type="project" value="UniProtKB-EC"/>
</dbReference>
<comment type="similarity">
    <text evidence="3 8">Belongs to the protein disulfide isomerase family.</text>
</comment>
<dbReference type="InterPro" id="IPR051063">
    <property type="entry name" value="PDI"/>
</dbReference>
<dbReference type="EMBL" id="OV696687">
    <property type="protein sequence ID" value="CAH1254170.1"/>
    <property type="molecule type" value="Genomic_DNA"/>
</dbReference>
<keyword evidence="6" id="KW-0677">Repeat</keyword>
<dbReference type="FunFam" id="3.40.30.10:FF:000693">
    <property type="entry name" value="Predicted protein"/>
    <property type="match status" value="1"/>
</dbReference>
<evidence type="ECO:0000256" key="5">
    <source>
        <dbReference type="ARBA" id="ARBA00022729"/>
    </source>
</evidence>
<evidence type="ECO:0000259" key="10">
    <source>
        <dbReference type="PROSITE" id="PS51352"/>
    </source>
</evidence>
<evidence type="ECO:0000256" key="8">
    <source>
        <dbReference type="RuleBase" id="RU004208"/>
    </source>
</evidence>
<dbReference type="Gene3D" id="3.40.30.10">
    <property type="entry name" value="Glutaredoxin"/>
    <property type="match status" value="3"/>
</dbReference>
<dbReference type="InterPro" id="IPR013766">
    <property type="entry name" value="Thioredoxin_domain"/>
</dbReference>
<feature type="domain" description="Thioredoxin" evidence="10">
    <location>
        <begin position="30"/>
        <end position="158"/>
    </location>
</feature>
<keyword evidence="5" id="KW-0732">Signal</keyword>
<evidence type="ECO:0000256" key="6">
    <source>
        <dbReference type="ARBA" id="ARBA00022737"/>
    </source>
</evidence>
<dbReference type="Proteomes" id="UP000838412">
    <property type="component" value="Chromosome 2"/>
</dbReference>
<evidence type="ECO:0000256" key="3">
    <source>
        <dbReference type="ARBA" id="ARBA00006347"/>
    </source>
</evidence>
<dbReference type="InterPro" id="IPR005788">
    <property type="entry name" value="PDI_thioredoxin-like_dom"/>
</dbReference>